<dbReference type="PIRSF" id="PIRSF001529">
    <property type="entry name" value="Ser-tRNA-synth_IIa"/>
    <property type="match status" value="1"/>
</dbReference>
<comment type="function">
    <text evidence="12">Catalyzes the attachment of serine to tRNA(Ser). Is also able to aminoacylate tRNA(Sec) with serine, to form the misacylated tRNA L-seryl-tRNA(Sec), which will be further converted into selenocysteinyl-tRNA(Sec).</text>
</comment>
<protein>
    <recommendedName>
        <fullName evidence="12">Serine--tRNA ligase</fullName>
        <ecNumber evidence="12">6.1.1.11</ecNumber>
    </recommendedName>
    <alternativeName>
        <fullName evidence="12">Seryl-tRNA synthetase</fullName>
        <shortName evidence="12">SerRS</shortName>
    </alternativeName>
    <alternativeName>
        <fullName evidence="12">Seryl-tRNA(Ser/Sec) synthetase</fullName>
    </alternativeName>
</protein>
<dbReference type="UniPathway" id="UPA00906">
    <property type="reaction ID" value="UER00895"/>
</dbReference>
<dbReference type="InterPro" id="IPR006195">
    <property type="entry name" value="aa-tRNA-synth_II"/>
</dbReference>
<keyword evidence="9 12" id="KW-0030">Aminoacyl-tRNA synthetase</keyword>
<feature type="binding site" evidence="12">
    <location>
        <begin position="231"/>
        <end position="233"/>
    </location>
    <ligand>
        <name>L-serine</name>
        <dbReference type="ChEBI" id="CHEBI:33384"/>
    </ligand>
</feature>
<evidence type="ECO:0000256" key="14">
    <source>
        <dbReference type="PIRSR" id="PIRSR001529-2"/>
    </source>
</evidence>
<dbReference type="CDD" id="cd00770">
    <property type="entry name" value="SerRS_core"/>
    <property type="match status" value="1"/>
</dbReference>
<dbReference type="GO" id="GO:0004828">
    <property type="term" value="F:serine-tRNA ligase activity"/>
    <property type="evidence" value="ECO:0007669"/>
    <property type="project" value="UniProtKB-UniRule"/>
</dbReference>
<dbReference type="Pfam" id="PF00587">
    <property type="entry name" value="tRNA-synt_2b"/>
    <property type="match status" value="1"/>
</dbReference>
<feature type="coiled-coil region" evidence="15">
    <location>
        <begin position="70"/>
        <end position="97"/>
    </location>
</feature>
<dbReference type="GO" id="GO:0005737">
    <property type="term" value="C:cytoplasm"/>
    <property type="evidence" value="ECO:0007669"/>
    <property type="project" value="UniProtKB-SubCell"/>
</dbReference>
<dbReference type="InterPro" id="IPR045864">
    <property type="entry name" value="aa-tRNA-synth_II/BPL/LPL"/>
</dbReference>
<organism evidence="17 18">
    <name type="scientific">Rubrimonas cliftonensis</name>
    <dbReference type="NCBI Taxonomy" id="89524"/>
    <lineage>
        <taxon>Bacteria</taxon>
        <taxon>Pseudomonadati</taxon>
        <taxon>Pseudomonadota</taxon>
        <taxon>Alphaproteobacteria</taxon>
        <taxon>Rhodobacterales</taxon>
        <taxon>Paracoccaceae</taxon>
        <taxon>Rubrimonas</taxon>
    </lineage>
</organism>
<dbReference type="HAMAP" id="MF_00176">
    <property type="entry name" value="Ser_tRNA_synth_type1"/>
    <property type="match status" value="1"/>
</dbReference>
<feature type="binding site" evidence="13">
    <location>
        <position position="262"/>
    </location>
    <ligand>
        <name>L-serine</name>
        <dbReference type="ChEBI" id="CHEBI:33384"/>
    </ligand>
</feature>
<evidence type="ECO:0000256" key="13">
    <source>
        <dbReference type="PIRSR" id="PIRSR001529-1"/>
    </source>
</evidence>
<evidence type="ECO:0000259" key="16">
    <source>
        <dbReference type="PROSITE" id="PS50862"/>
    </source>
</evidence>
<evidence type="ECO:0000256" key="8">
    <source>
        <dbReference type="ARBA" id="ARBA00022917"/>
    </source>
</evidence>
<keyword evidence="18" id="KW-1185">Reference proteome</keyword>
<keyword evidence="5 12" id="KW-0436">Ligase</keyword>
<sequence>MHDIRTLRDAPDAFDAALARRGLPPMAETLLEIDGRRRAAITAAEAALAARNAASKEVGAAKARGDDAEFERLRGVVAEKKDEIARLEAEAKAADEALTAELMALPNAPFDDTPDGADEAGNVELRRVGEPPRLDFAPREHWQLGEAMGCMDFEAAAKLSGARFVVLSGALARLHRALAQFMLDTHIDENGLTEAWTPVLVRDEALLGTGQLPKFTEDLYRTENGWWLIPTAEVTLSNLVAGQILDAAALPRRYAAHTQCFRSEAGSAGKDTRGMLRQHQFEKVEMVSIVRPEDGRAELDRMTACAEGVLARLGLAFRTVVLCTGDMGFGARRTHDIEVWLPGQDTYREISSCSLCGDFQARRMNARFRPEAEAKPEFVHTLNGSGLAVGRALIAVMENGQDAEGGVTVPAVLRPYMKGATRIAPDGTLESGTA</sequence>
<dbReference type="NCBIfam" id="TIGR00414">
    <property type="entry name" value="serS"/>
    <property type="match status" value="1"/>
</dbReference>
<evidence type="ECO:0000256" key="10">
    <source>
        <dbReference type="ARBA" id="ARBA00047929"/>
    </source>
</evidence>
<evidence type="ECO:0000256" key="1">
    <source>
        <dbReference type="ARBA" id="ARBA00004496"/>
    </source>
</evidence>
<dbReference type="SUPFAM" id="SSF46589">
    <property type="entry name" value="tRNA-binding arm"/>
    <property type="match status" value="1"/>
</dbReference>
<accession>A0A1H3VMN7</accession>
<evidence type="ECO:0000256" key="15">
    <source>
        <dbReference type="SAM" id="Coils"/>
    </source>
</evidence>
<dbReference type="RefSeq" id="WP_093247619.1">
    <property type="nucleotide sequence ID" value="NZ_FNQM01000001.1"/>
</dbReference>
<feature type="domain" description="Aminoacyl-transfer RNA synthetases class-II family profile" evidence="16">
    <location>
        <begin position="173"/>
        <end position="410"/>
    </location>
</feature>
<dbReference type="STRING" id="89524.SAMN05444370_101211"/>
<dbReference type="Pfam" id="PF02403">
    <property type="entry name" value="Seryl_tRNA_N"/>
    <property type="match status" value="1"/>
</dbReference>
<dbReference type="InterPro" id="IPR002317">
    <property type="entry name" value="Ser-tRNA-ligase_type_1"/>
</dbReference>
<gene>
    <name evidence="12" type="primary">serS</name>
    <name evidence="17" type="ORF">SAMN05444370_101211</name>
</gene>
<dbReference type="GO" id="GO:0006434">
    <property type="term" value="P:seryl-tRNA aminoacylation"/>
    <property type="evidence" value="ECO:0007669"/>
    <property type="project" value="UniProtKB-UniRule"/>
</dbReference>
<feature type="binding site" evidence="13">
    <location>
        <position position="383"/>
    </location>
    <ligand>
        <name>L-serine</name>
        <dbReference type="ChEBI" id="CHEBI:33384"/>
    </ligand>
</feature>
<dbReference type="PROSITE" id="PS50862">
    <property type="entry name" value="AA_TRNA_LIGASE_II"/>
    <property type="match status" value="1"/>
</dbReference>
<reference evidence="17 18" key="1">
    <citation type="submission" date="2016-10" db="EMBL/GenBank/DDBJ databases">
        <authorList>
            <person name="de Groot N.N."/>
        </authorList>
    </citation>
    <scope>NUCLEOTIDE SEQUENCE [LARGE SCALE GENOMIC DNA]</scope>
    <source>
        <strain evidence="17 18">DSM 15345</strain>
    </source>
</reference>
<dbReference type="PRINTS" id="PR00981">
    <property type="entry name" value="TRNASYNTHSER"/>
</dbReference>
<evidence type="ECO:0000256" key="2">
    <source>
        <dbReference type="ARBA" id="ARBA00005045"/>
    </source>
</evidence>
<comment type="catalytic activity">
    <reaction evidence="10 12">
        <text>tRNA(Sec) + L-serine + ATP = L-seryl-tRNA(Sec) + AMP + diphosphate + H(+)</text>
        <dbReference type="Rhea" id="RHEA:42580"/>
        <dbReference type="Rhea" id="RHEA-COMP:9742"/>
        <dbReference type="Rhea" id="RHEA-COMP:10128"/>
        <dbReference type="ChEBI" id="CHEBI:15378"/>
        <dbReference type="ChEBI" id="CHEBI:30616"/>
        <dbReference type="ChEBI" id="CHEBI:33019"/>
        <dbReference type="ChEBI" id="CHEBI:33384"/>
        <dbReference type="ChEBI" id="CHEBI:78442"/>
        <dbReference type="ChEBI" id="CHEBI:78533"/>
        <dbReference type="ChEBI" id="CHEBI:456215"/>
        <dbReference type="EC" id="6.1.1.11"/>
    </reaction>
</comment>
<dbReference type="GO" id="GO:0016260">
    <property type="term" value="P:selenocysteine biosynthetic process"/>
    <property type="evidence" value="ECO:0007669"/>
    <property type="project" value="UniProtKB-UniRule"/>
</dbReference>
<name>A0A1H3VMN7_9RHOB</name>
<evidence type="ECO:0000256" key="12">
    <source>
        <dbReference type="HAMAP-Rule" id="MF_00176"/>
    </source>
</evidence>
<dbReference type="GO" id="GO:0005524">
    <property type="term" value="F:ATP binding"/>
    <property type="evidence" value="ECO:0007669"/>
    <property type="project" value="UniProtKB-UniRule"/>
</dbReference>
<comment type="subcellular location">
    <subcellularLocation>
        <location evidence="1 12">Cytoplasm</location>
    </subcellularLocation>
</comment>
<comment type="similarity">
    <text evidence="3 12">Belongs to the class-II aminoacyl-tRNA synthetase family. Type-1 seryl-tRNA synthetase subfamily.</text>
</comment>
<dbReference type="Gene3D" id="1.10.287.40">
    <property type="entry name" value="Serine-tRNA synthetase, tRNA binding domain"/>
    <property type="match status" value="1"/>
</dbReference>
<evidence type="ECO:0000256" key="3">
    <source>
        <dbReference type="ARBA" id="ARBA00010728"/>
    </source>
</evidence>
<comment type="domain">
    <text evidence="12">Consists of two distinct domains, a catalytic core and a N-terminal extension that is involved in tRNA binding.</text>
</comment>
<dbReference type="PANTHER" id="PTHR43697">
    <property type="entry name" value="SERYL-TRNA SYNTHETASE"/>
    <property type="match status" value="1"/>
</dbReference>
<evidence type="ECO:0000313" key="18">
    <source>
        <dbReference type="Proteomes" id="UP000198703"/>
    </source>
</evidence>
<feature type="binding site" evidence="12 14">
    <location>
        <begin position="349"/>
        <end position="352"/>
    </location>
    <ligand>
        <name>ATP</name>
        <dbReference type="ChEBI" id="CHEBI:30616"/>
    </ligand>
</feature>
<dbReference type="InterPro" id="IPR042103">
    <property type="entry name" value="SerRS_1_N_sf"/>
</dbReference>
<keyword evidence="4 12" id="KW-0963">Cytoplasm</keyword>
<proteinExistence type="inferred from homology"/>
<evidence type="ECO:0000256" key="9">
    <source>
        <dbReference type="ARBA" id="ARBA00023146"/>
    </source>
</evidence>
<dbReference type="EMBL" id="FNQM01000001">
    <property type="protein sequence ID" value="SDZ76050.1"/>
    <property type="molecule type" value="Genomic_DNA"/>
</dbReference>
<dbReference type="Proteomes" id="UP000198703">
    <property type="component" value="Unassembled WGS sequence"/>
</dbReference>
<feature type="binding site" evidence="12 14">
    <location>
        <begin position="262"/>
        <end position="264"/>
    </location>
    <ligand>
        <name>ATP</name>
        <dbReference type="ChEBI" id="CHEBI:30616"/>
    </ligand>
</feature>
<feature type="binding site" evidence="12">
    <location>
        <position position="385"/>
    </location>
    <ligand>
        <name>L-serine</name>
        <dbReference type="ChEBI" id="CHEBI:33384"/>
    </ligand>
</feature>
<feature type="binding site" evidence="12 13">
    <location>
        <position position="285"/>
    </location>
    <ligand>
        <name>L-serine</name>
        <dbReference type="ChEBI" id="CHEBI:33384"/>
    </ligand>
</feature>
<feature type="binding site" evidence="13">
    <location>
        <position position="231"/>
    </location>
    <ligand>
        <name>L-serine</name>
        <dbReference type="ChEBI" id="CHEBI:33384"/>
    </ligand>
</feature>
<evidence type="ECO:0000256" key="5">
    <source>
        <dbReference type="ARBA" id="ARBA00022598"/>
    </source>
</evidence>
<dbReference type="EC" id="6.1.1.11" evidence="12"/>
<keyword evidence="15" id="KW-0175">Coiled coil</keyword>
<dbReference type="InterPro" id="IPR002314">
    <property type="entry name" value="aa-tRNA-synt_IIb"/>
</dbReference>
<dbReference type="Gene3D" id="3.30.930.10">
    <property type="entry name" value="Bira Bifunctional Protein, Domain 2"/>
    <property type="match status" value="1"/>
</dbReference>
<evidence type="ECO:0000256" key="4">
    <source>
        <dbReference type="ARBA" id="ARBA00022490"/>
    </source>
</evidence>
<dbReference type="PANTHER" id="PTHR43697:SF1">
    <property type="entry name" value="SERINE--TRNA LIGASE"/>
    <property type="match status" value="1"/>
</dbReference>
<comment type="pathway">
    <text evidence="2 12">Aminoacyl-tRNA biosynthesis; selenocysteinyl-tRNA(Sec) biosynthesis; L-seryl-tRNA(Sec) from L-serine and tRNA(Sec): step 1/1.</text>
</comment>
<dbReference type="InterPro" id="IPR015866">
    <property type="entry name" value="Ser-tRNA-synth_1_N"/>
</dbReference>
<dbReference type="AlphaFoldDB" id="A0A1H3VMN7"/>
<evidence type="ECO:0000256" key="6">
    <source>
        <dbReference type="ARBA" id="ARBA00022741"/>
    </source>
</evidence>
<evidence type="ECO:0000256" key="11">
    <source>
        <dbReference type="ARBA" id="ARBA00048823"/>
    </source>
</evidence>
<dbReference type="OrthoDB" id="9804647at2"/>
<dbReference type="SUPFAM" id="SSF55681">
    <property type="entry name" value="Class II aaRS and biotin synthetases"/>
    <property type="match status" value="1"/>
</dbReference>
<comment type="subunit">
    <text evidence="12">Homodimer. The tRNA molecule binds across the dimer.</text>
</comment>
<evidence type="ECO:0000256" key="7">
    <source>
        <dbReference type="ARBA" id="ARBA00022840"/>
    </source>
</evidence>
<keyword evidence="6 12" id="KW-0547">Nucleotide-binding</keyword>
<comment type="catalytic activity">
    <reaction evidence="11 12">
        <text>tRNA(Ser) + L-serine + ATP = L-seryl-tRNA(Ser) + AMP + diphosphate + H(+)</text>
        <dbReference type="Rhea" id="RHEA:12292"/>
        <dbReference type="Rhea" id="RHEA-COMP:9669"/>
        <dbReference type="Rhea" id="RHEA-COMP:9703"/>
        <dbReference type="ChEBI" id="CHEBI:15378"/>
        <dbReference type="ChEBI" id="CHEBI:30616"/>
        <dbReference type="ChEBI" id="CHEBI:33019"/>
        <dbReference type="ChEBI" id="CHEBI:33384"/>
        <dbReference type="ChEBI" id="CHEBI:78442"/>
        <dbReference type="ChEBI" id="CHEBI:78533"/>
        <dbReference type="ChEBI" id="CHEBI:456215"/>
        <dbReference type="EC" id="6.1.1.11"/>
    </reaction>
</comment>
<keyword evidence="8 12" id="KW-0648">Protein biosynthesis</keyword>
<evidence type="ECO:0000313" key="17">
    <source>
        <dbReference type="EMBL" id="SDZ76050.1"/>
    </source>
</evidence>
<comment type="caution">
    <text evidence="12">Lacks conserved residue(s) required for the propagation of feature annotation.</text>
</comment>
<keyword evidence="7 12" id="KW-0067">ATP-binding</keyword>
<dbReference type="InterPro" id="IPR033729">
    <property type="entry name" value="SerRS_core"/>
</dbReference>
<dbReference type="InterPro" id="IPR010978">
    <property type="entry name" value="tRNA-bd_arm"/>
</dbReference>